<accession>A0ABW2L8M5</accession>
<dbReference type="EC" id="2.8.2.-" evidence="1"/>
<dbReference type="GO" id="GO:0016740">
    <property type="term" value="F:transferase activity"/>
    <property type="evidence" value="ECO:0007669"/>
    <property type="project" value="UniProtKB-KW"/>
</dbReference>
<dbReference type="Pfam" id="PF17784">
    <property type="entry name" value="Sulfotransfer_4"/>
    <property type="match status" value="1"/>
</dbReference>
<proteinExistence type="predicted"/>
<dbReference type="PANTHER" id="PTHR36978:SF4">
    <property type="entry name" value="P-LOOP CONTAINING NUCLEOSIDE TRIPHOSPHATE HYDROLASE PROTEIN"/>
    <property type="match status" value="1"/>
</dbReference>
<reference evidence="2" key="1">
    <citation type="journal article" date="2019" name="Int. J. Syst. Evol. Microbiol.">
        <title>The Global Catalogue of Microorganisms (GCM) 10K type strain sequencing project: providing services to taxonomists for standard genome sequencing and annotation.</title>
        <authorList>
            <consortium name="The Broad Institute Genomics Platform"/>
            <consortium name="The Broad Institute Genome Sequencing Center for Infectious Disease"/>
            <person name="Wu L."/>
            <person name="Ma J."/>
        </authorList>
    </citation>
    <scope>NUCLEOTIDE SEQUENCE [LARGE SCALE GENOMIC DNA]</scope>
    <source>
        <strain evidence="2">CGMCC 4.1467</strain>
    </source>
</reference>
<evidence type="ECO:0000313" key="1">
    <source>
        <dbReference type="EMBL" id="MFC7337915.1"/>
    </source>
</evidence>
<keyword evidence="1" id="KW-0808">Transferase</keyword>
<name>A0ABW2L8M5_9BACT</name>
<sequence>MSLLGKGMALKIIGAGNGRTGTKSLKLALEHLGYGPTYHMYELFERPEDHKFWQEAIETGSTDWDDALADYQSIVDYPGCAFFKSLYQHFPGSKVILTLRDGDSWYESSRRTIYSASPGFLQRLIITAKLPFNARLRKLLPVFRVIDHGWDDVFEGKFEDRDYAIARYNELNQKVIDAIPPEDLLVLNLGDGWEPLCAFLGVPVPDIPYPRANQRSSFKVNMKDIRHGRIPSFE</sequence>
<protein>
    <submittedName>
        <fullName evidence="1">Sulfotransferase family protein</fullName>
        <ecNumber evidence="1">2.8.2.-</ecNumber>
    </submittedName>
</protein>
<comment type="caution">
    <text evidence="1">The sequence shown here is derived from an EMBL/GenBank/DDBJ whole genome shotgun (WGS) entry which is preliminary data.</text>
</comment>
<keyword evidence="2" id="KW-1185">Reference proteome</keyword>
<dbReference type="Gene3D" id="3.40.50.300">
    <property type="entry name" value="P-loop containing nucleotide triphosphate hydrolases"/>
    <property type="match status" value="1"/>
</dbReference>
<dbReference type="EMBL" id="JBHTBS010000005">
    <property type="protein sequence ID" value="MFC7337915.1"/>
    <property type="molecule type" value="Genomic_DNA"/>
</dbReference>
<dbReference type="PANTHER" id="PTHR36978">
    <property type="entry name" value="P-LOOP CONTAINING NUCLEOTIDE TRIPHOSPHATE HYDROLASE"/>
    <property type="match status" value="1"/>
</dbReference>
<dbReference type="SUPFAM" id="SSF52540">
    <property type="entry name" value="P-loop containing nucleoside triphosphate hydrolases"/>
    <property type="match status" value="1"/>
</dbReference>
<gene>
    <name evidence="1" type="ORF">ACFQY0_12055</name>
</gene>
<dbReference type="InterPro" id="IPR027417">
    <property type="entry name" value="P-loop_NTPase"/>
</dbReference>
<dbReference type="InterPro" id="IPR040632">
    <property type="entry name" value="Sulfotransfer_4"/>
</dbReference>
<organism evidence="1 2">
    <name type="scientific">Haloferula chungangensis</name>
    <dbReference type="NCBI Taxonomy" id="1048331"/>
    <lineage>
        <taxon>Bacteria</taxon>
        <taxon>Pseudomonadati</taxon>
        <taxon>Verrucomicrobiota</taxon>
        <taxon>Verrucomicrobiia</taxon>
        <taxon>Verrucomicrobiales</taxon>
        <taxon>Verrucomicrobiaceae</taxon>
        <taxon>Haloferula</taxon>
    </lineage>
</organism>
<evidence type="ECO:0000313" key="2">
    <source>
        <dbReference type="Proteomes" id="UP001596472"/>
    </source>
</evidence>
<dbReference type="Proteomes" id="UP001596472">
    <property type="component" value="Unassembled WGS sequence"/>
</dbReference>